<name>A0A6S6R949_9FIRM</name>
<evidence type="ECO:0000256" key="5">
    <source>
        <dbReference type="PROSITE-ProRule" id="PRU01240"/>
    </source>
</evidence>
<dbReference type="GO" id="GO:0004252">
    <property type="term" value="F:serine-type endopeptidase activity"/>
    <property type="evidence" value="ECO:0007669"/>
    <property type="project" value="InterPro"/>
</dbReference>
<dbReference type="PANTHER" id="PTHR43806:SF11">
    <property type="entry name" value="CEREVISIN-RELATED"/>
    <property type="match status" value="1"/>
</dbReference>
<keyword evidence="7" id="KW-1185">Reference proteome</keyword>
<sequence length="213" mass="24058">MPDGKIDNQLNLALDVSEQTREKTLDLNVGYQPVTRTWELIVKYSGNIARIAEELDLIVVPLQNEYAIITIREDLIDRLSDYQEVEFIEKPKRMFYEVNQGRTASCINPLQTSQFNLFGRGVIVGVIDSGIDYSHPDFRNEDGTTRILDLWDQTIPGNPPPGYAIGTLYTREQINEALALPNSMERQTLIPSTDLSGHGTHVPCPNTKNQNLQ</sequence>
<dbReference type="Proteomes" id="UP000515561">
    <property type="component" value="Chromosome"/>
</dbReference>
<organism evidence="6 7">
    <name type="scientific">Anaerocolumna cellulosilytica</name>
    <dbReference type="NCBI Taxonomy" id="433286"/>
    <lineage>
        <taxon>Bacteria</taxon>
        <taxon>Bacillati</taxon>
        <taxon>Bacillota</taxon>
        <taxon>Clostridia</taxon>
        <taxon>Lachnospirales</taxon>
        <taxon>Lachnospiraceae</taxon>
        <taxon>Anaerocolumna</taxon>
    </lineage>
</organism>
<dbReference type="EMBL" id="AP023367">
    <property type="protein sequence ID" value="BCJ95940.1"/>
    <property type="molecule type" value="Genomic_DNA"/>
</dbReference>
<comment type="similarity">
    <text evidence="1 5">Belongs to the peptidase S8 family.</text>
</comment>
<dbReference type="InterPro" id="IPR036852">
    <property type="entry name" value="Peptidase_S8/S53_dom_sf"/>
</dbReference>
<dbReference type="InterPro" id="IPR041365">
    <property type="entry name" value="CspB_prodomain"/>
</dbReference>
<reference evidence="6 7" key="1">
    <citation type="journal article" date="2016" name="Int. J. Syst. Evol. Microbiol.">
        <title>Descriptions of Anaerotaenia torta gen. nov., sp. nov. and Anaerocolumna cellulosilytica gen. nov., sp. nov. isolated from a methanogenic reactor of cattle waste.</title>
        <authorList>
            <person name="Uek A."/>
            <person name="Ohtaki Y."/>
            <person name="Kaku N."/>
            <person name="Ueki K."/>
        </authorList>
    </citation>
    <scope>NUCLEOTIDE SEQUENCE [LARGE SCALE GENOMIC DNA]</scope>
    <source>
        <strain evidence="6 7">SN021</strain>
    </source>
</reference>
<proteinExistence type="inferred from homology"/>
<evidence type="ECO:0000313" key="6">
    <source>
        <dbReference type="EMBL" id="BCJ95940.1"/>
    </source>
</evidence>
<comment type="caution">
    <text evidence="5">Lacks conserved residue(s) required for the propagation of feature annotation.</text>
</comment>
<protein>
    <submittedName>
        <fullName evidence="6">Uncharacterized protein</fullName>
    </submittedName>
</protein>
<dbReference type="Pfam" id="PF00082">
    <property type="entry name" value="Peptidase_S8"/>
    <property type="match status" value="1"/>
</dbReference>
<dbReference type="Pfam" id="PF18425">
    <property type="entry name" value="CspB_prodomain"/>
    <property type="match status" value="1"/>
</dbReference>
<dbReference type="PROSITE" id="PS51892">
    <property type="entry name" value="SUBTILASE"/>
    <property type="match status" value="1"/>
</dbReference>
<dbReference type="SUPFAM" id="SSF52743">
    <property type="entry name" value="Subtilisin-like"/>
    <property type="match status" value="1"/>
</dbReference>
<dbReference type="InterPro" id="IPR023827">
    <property type="entry name" value="Peptidase_S8_Asp-AS"/>
</dbReference>
<accession>A0A6S6R949</accession>
<dbReference type="GO" id="GO:0006508">
    <property type="term" value="P:proteolysis"/>
    <property type="evidence" value="ECO:0007669"/>
    <property type="project" value="UniProtKB-KW"/>
</dbReference>
<keyword evidence="2" id="KW-0645">Protease</keyword>
<evidence type="ECO:0000256" key="2">
    <source>
        <dbReference type="ARBA" id="ARBA00022670"/>
    </source>
</evidence>
<dbReference type="InterPro" id="IPR015500">
    <property type="entry name" value="Peptidase_S8_subtilisin-rel"/>
</dbReference>
<dbReference type="PRINTS" id="PR00723">
    <property type="entry name" value="SUBTILISIN"/>
</dbReference>
<evidence type="ECO:0000256" key="4">
    <source>
        <dbReference type="ARBA" id="ARBA00022825"/>
    </source>
</evidence>
<dbReference type="RefSeq" id="WP_184092333.1">
    <property type="nucleotide sequence ID" value="NZ_AP023367.1"/>
</dbReference>
<dbReference type="Gene3D" id="3.40.50.200">
    <property type="entry name" value="Peptidase S8/S53 domain"/>
    <property type="match status" value="1"/>
</dbReference>
<dbReference type="PROSITE" id="PS00136">
    <property type="entry name" value="SUBTILASE_ASP"/>
    <property type="match status" value="1"/>
</dbReference>
<dbReference type="PANTHER" id="PTHR43806">
    <property type="entry name" value="PEPTIDASE S8"/>
    <property type="match status" value="1"/>
</dbReference>
<keyword evidence="4" id="KW-0720">Serine protease</keyword>
<dbReference type="KEGG" id="acel:acsn021_35090"/>
<dbReference type="AlphaFoldDB" id="A0A6S6R949"/>
<evidence type="ECO:0000313" key="7">
    <source>
        <dbReference type="Proteomes" id="UP000515561"/>
    </source>
</evidence>
<evidence type="ECO:0000256" key="1">
    <source>
        <dbReference type="ARBA" id="ARBA00011073"/>
    </source>
</evidence>
<gene>
    <name evidence="6" type="ORF">acsn021_35090</name>
</gene>
<dbReference type="InterPro" id="IPR000209">
    <property type="entry name" value="Peptidase_S8/S53_dom"/>
</dbReference>
<keyword evidence="3" id="KW-0378">Hydrolase</keyword>
<dbReference type="InterPro" id="IPR050131">
    <property type="entry name" value="Peptidase_S8_subtilisin-like"/>
</dbReference>
<dbReference type="Gene3D" id="3.30.70.2980">
    <property type="match status" value="1"/>
</dbReference>
<evidence type="ECO:0000256" key="3">
    <source>
        <dbReference type="ARBA" id="ARBA00022801"/>
    </source>
</evidence>